<proteinExistence type="predicted"/>
<dbReference type="EMBL" id="UHIA01000001">
    <property type="protein sequence ID" value="SUO89825.1"/>
    <property type="molecule type" value="Genomic_DNA"/>
</dbReference>
<dbReference type="Proteomes" id="UP000254575">
    <property type="component" value="Unassembled WGS sequence"/>
</dbReference>
<keyword evidence="2" id="KW-1185">Reference proteome</keyword>
<organism evidence="1 2">
    <name type="scientific">Suttonella indologenes</name>
    <dbReference type="NCBI Taxonomy" id="13276"/>
    <lineage>
        <taxon>Bacteria</taxon>
        <taxon>Pseudomonadati</taxon>
        <taxon>Pseudomonadota</taxon>
        <taxon>Gammaproteobacteria</taxon>
        <taxon>Cardiobacteriales</taxon>
        <taxon>Cardiobacteriaceae</taxon>
        <taxon>Suttonella</taxon>
    </lineage>
</organism>
<evidence type="ECO:0000313" key="2">
    <source>
        <dbReference type="Proteomes" id="UP000254575"/>
    </source>
</evidence>
<sequence>MISYEIGQKFKELAKDNADGKLTEKQQAAHVLAHAILGAAVAAAGDNNALAGALSAGGAEAVAPYISKWLYGKDKGSDLTAEEKETVTAITNLLGTATVQQWATAQQMQRKAA</sequence>
<reference evidence="1 2" key="1">
    <citation type="submission" date="2018-06" db="EMBL/GenBank/DDBJ databases">
        <authorList>
            <consortium name="Pathogen Informatics"/>
            <person name="Doyle S."/>
        </authorList>
    </citation>
    <scope>NUCLEOTIDE SEQUENCE [LARGE SCALE GENOMIC DNA]</scope>
    <source>
        <strain evidence="1 2">NCTC10717</strain>
    </source>
</reference>
<evidence type="ECO:0008006" key="3">
    <source>
        <dbReference type="Google" id="ProtNLM"/>
    </source>
</evidence>
<protein>
    <recommendedName>
        <fullName evidence="3">Toxin CdiA</fullName>
    </recommendedName>
</protein>
<evidence type="ECO:0000313" key="1">
    <source>
        <dbReference type="EMBL" id="SUO89825.1"/>
    </source>
</evidence>
<gene>
    <name evidence="1" type="ORF">NCTC10717_00007</name>
</gene>
<name>A0A380MKI8_9GAMM</name>
<dbReference type="AlphaFoldDB" id="A0A380MKI8"/>
<accession>A0A380MKI8</accession>